<accession>A0A371IPS2</accession>
<dbReference type="PANTHER" id="PTHR37291">
    <property type="entry name" value="5-METHYLCYTOSINE-SPECIFIC RESTRICTION ENZYME B"/>
    <property type="match status" value="1"/>
</dbReference>
<feature type="domain" description="ATPase dynein-related AAA" evidence="1">
    <location>
        <begin position="133"/>
        <end position="266"/>
    </location>
</feature>
<dbReference type="GO" id="GO:0005524">
    <property type="term" value="F:ATP binding"/>
    <property type="evidence" value="ECO:0007669"/>
    <property type="project" value="InterPro"/>
</dbReference>
<organism evidence="2 3">
    <name type="scientific">Romboutsia maritimum</name>
    <dbReference type="NCBI Taxonomy" id="2020948"/>
    <lineage>
        <taxon>Bacteria</taxon>
        <taxon>Bacillati</taxon>
        <taxon>Bacillota</taxon>
        <taxon>Clostridia</taxon>
        <taxon>Peptostreptococcales</taxon>
        <taxon>Peptostreptococcaceae</taxon>
        <taxon>Romboutsia</taxon>
    </lineage>
</organism>
<evidence type="ECO:0000313" key="3">
    <source>
        <dbReference type="Proteomes" id="UP000243494"/>
    </source>
</evidence>
<dbReference type="RefSeq" id="WP_095406511.1">
    <property type="nucleotide sequence ID" value="NZ_NOJZ02000050.1"/>
</dbReference>
<dbReference type="PANTHER" id="PTHR37291:SF1">
    <property type="entry name" value="TYPE IV METHYL-DIRECTED RESTRICTION ENZYME ECOKMCRB SUBUNIT"/>
    <property type="match status" value="1"/>
</dbReference>
<comment type="caution">
    <text evidence="2">The sequence shown here is derived from an EMBL/GenBank/DDBJ whole genome shotgun (WGS) entry which is preliminary data.</text>
</comment>
<name>A0A371IPS2_9FIRM</name>
<gene>
    <name evidence="2" type="ORF">CHF27_013240</name>
</gene>
<dbReference type="EMBL" id="NOJZ02000050">
    <property type="protein sequence ID" value="RDY22476.1"/>
    <property type="molecule type" value="Genomic_DNA"/>
</dbReference>
<dbReference type="InterPro" id="IPR011704">
    <property type="entry name" value="ATPase_dyneun-rel_AAA"/>
</dbReference>
<proteinExistence type="predicted"/>
<dbReference type="Pfam" id="PF07728">
    <property type="entry name" value="AAA_5"/>
    <property type="match status" value="1"/>
</dbReference>
<dbReference type="AlphaFoldDB" id="A0A371IPS2"/>
<sequence>MKNTIYYGPPGTGKTYFIQNKLKDYTTIEITDSLISSSLSNGKEWLVIALAILQNNNIATNTHISSKLTQLGISTNSTVSTILTRHSTTDTPLGSYDNPRIFVSYNGSWYVDIDLFKSLESNIYNKYILNSSKKRYEFVTFHQSFVYEDFIEGIKPKLNTNSTNSIEYEIQDGIFKNICKLARDCAPQKCAIFIDEINRGNVSEIFGELLSLIEPDKREGQPLELKVTLPYSKVPFGIPSNLDIYGTMNSADKSISNIDIALRRRFEFVPIKSNPDLLLNMYSSTTINPNDIDGINIIELLRTINSRIELLLDSNYNIGHAYFANISSFDDIKAVIVYKVIPLLEEYFYNDPEKVQLILNDLDENGDLDINALYIHKEIDASSLLRYFGDYDIDNKKIYSIKNIDEISKESILKIYEH</sequence>
<dbReference type="OrthoDB" id="9781481at2"/>
<keyword evidence="3" id="KW-1185">Reference proteome</keyword>
<dbReference type="GO" id="GO:0016887">
    <property type="term" value="F:ATP hydrolysis activity"/>
    <property type="evidence" value="ECO:0007669"/>
    <property type="project" value="InterPro"/>
</dbReference>
<dbReference type="Gene3D" id="3.40.50.300">
    <property type="entry name" value="P-loop containing nucleotide triphosphate hydrolases"/>
    <property type="match status" value="1"/>
</dbReference>
<dbReference type="InterPro" id="IPR052934">
    <property type="entry name" value="Methyl-DNA_Rec/Restrict_Enz"/>
</dbReference>
<evidence type="ECO:0000313" key="2">
    <source>
        <dbReference type="EMBL" id="RDY22476.1"/>
    </source>
</evidence>
<evidence type="ECO:0000259" key="1">
    <source>
        <dbReference type="Pfam" id="PF07728"/>
    </source>
</evidence>
<dbReference type="InterPro" id="IPR027417">
    <property type="entry name" value="P-loop_NTPase"/>
</dbReference>
<reference evidence="2 3" key="1">
    <citation type="journal article" date="2017" name="Genome Announc.">
        <title>Draft Genome Sequence of Romboutsia maritimum sp. nov. Strain CCRI-22766(T), Isolated from Coastal Estuarine Mud.</title>
        <authorList>
            <person name="Maheux A.F."/>
            <person name="Boudreau D.K."/>
            <person name="Berube E."/>
            <person name="Boissinot M."/>
            <person name="Raymond F."/>
            <person name="Brodeur S."/>
            <person name="Corbeil J."/>
            <person name="Brightwell G."/>
            <person name="Broda D."/>
            <person name="Omar R.F."/>
            <person name="Bergeron M.G."/>
        </authorList>
    </citation>
    <scope>NUCLEOTIDE SEQUENCE [LARGE SCALE GENOMIC DNA]</scope>
    <source>
        <strain evidence="2 3">CCRI-22766</strain>
    </source>
</reference>
<dbReference type="SUPFAM" id="SSF52540">
    <property type="entry name" value="P-loop containing nucleoside triphosphate hydrolases"/>
    <property type="match status" value="1"/>
</dbReference>
<dbReference type="Proteomes" id="UP000243494">
    <property type="component" value="Unassembled WGS sequence"/>
</dbReference>
<protein>
    <recommendedName>
        <fullName evidence="1">ATPase dynein-related AAA domain-containing protein</fullName>
    </recommendedName>
</protein>